<dbReference type="Proteomes" id="UP000637423">
    <property type="component" value="Unassembled WGS sequence"/>
</dbReference>
<reference evidence="2" key="1">
    <citation type="journal article" date="2014" name="Int. J. Syst. Evol. Microbiol.">
        <title>Complete genome sequence of Corynebacterium casei LMG S-19264T (=DSM 44701T), isolated from a smear-ripened cheese.</title>
        <authorList>
            <consortium name="US DOE Joint Genome Institute (JGI-PGF)"/>
            <person name="Walter F."/>
            <person name="Albersmeier A."/>
            <person name="Kalinowski J."/>
            <person name="Ruckert C."/>
        </authorList>
    </citation>
    <scope>NUCLEOTIDE SEQUENCE</scope>
    <source>
        <strain evidence="2">CGMCC 1.10998</strain>
    </source>
</reference>
<evidence type="ECO:0000256" key="1">
    <source>
        <dbReference type="SAM" id="SignalP"/>
    </source>
</evidence>
<accession>A0A916XGY2</accession>
<keyword evidence="3" id="KW-1185">Reference proteome</keyword>
<keyword evidence="1" id="KW-0732">Signal</keyword>
<name>A0A916XGY2_9BURK</name>
<protein>
    <submittedName>
        <fullName evidence="2">Uncharacterized protein</fullName>
    </submittedName>
</protein>
<evidence type="ECO:0000313" key="2">
    <source>
        <dbReference type="EMBL" id="GGC71066.1"/>
    </source>
</evidence>
<organism evidence="2 3">
    <name type="scientific">Undibacterium terreum</name>
    <dbReference type="NCBI Taxonomy" id="1224302"/>
    <lineage>
        <taxon>Bacteria</taxon>
        <taxon>Pseudomonadati</taxon>
        <taxon>Pseudomonadota</taxon>
        <taxon>Betaproteobacteria</taxon>
        <taxon>Burkholderiales</taxon>
        <taxon>Oxalobacteraceae</taxon>
        <taxon>Undibacterium</taxon>
    </lineage>
</organism>
<dbReference type="AlphaFoldDB" id="A0A916XGY2"/>
<sequence length="75" mass="7837">MLGLLAVAVAAACPAAPACMATPDNKTATAIIRGARRDELASMRQAAVCKLNSKRLFIVIQAREVQMTQLSAIPG</sequence>
<proteinExistence type="predicted"/>
<gene>
    <name evidence="2" type="ORF">GCM10011396_17730</name>
</gene>
<feature type="chain" id="PRO_5036989291" evidence="1">
    <location>
        <begin position="22"/>
        <end position="75"/>
    </location>
</feature>
<reference evidence="2" key="2">
    <citation type="submission" date="2020-09" db="EMBL/GenBank/DDBJ databases">
        <authorList>
            <person name="Sun Q."/>
            <person name="Zhou Y."/>
        </authorList>
    </citation>
    <scope>NUCLEOTIDE SEQUENCE</scope>
    <source>
        <strain evidence="2">CGMCC 1.10998</strain>
    </source>
</reference>
<evidence type="ECO:0000313" key="3">
    <source>
        <dbReference type="Proteomes" id="UP000637423"/>
    </source>
</evidence>
<comment type="caution">
    <text evidence="2">The sequence shown here is derived from an EMBL/GenBank/DDBJ whole genome shotgun (WGS) entry which is preliminary data.</text>
</comment>
<feature type="signal peptide" evidence="1">
    <location>
        <begin position="1"/>
        <end position="21"/>
    </location>
</feature>
<dbReference type="EMBL" id="BMED01000001">
    <property type="protein sequence ID" value="GGC71066.1"/>
    <property type="molecule type" value="Genomic_DNA"/>
</dbReference>